<keyword evidence="4" id="KW-1185">Reference proteome</keyword>
<evidence type="ECO:0000313" key="3">
    <source>
        <dbReference type="EMBL" id="MCX5465256.1"/>
    </source>
</evidence>
<sequence>MNKKLSKIFGVLLAGSVLACSALGVSGLAYAQGASQVPSQSGAVKRNIVLDKADNFRDLAGDGEAYKTKEGRVLNKGIVFRSNALELSEQDQKKIADLNLRNIYDLRTPGEIKLNPDSPIPGAQWENRNLLGWDDVESVRTGFTERPEKTLAGAEEIYRLISNDQHARQEIGTLLRSIADSDGAQVFHCSGGKDRTGWVSAILLHIAGVSRDVIVQDFLLSNDYSVMSIKQSFDKTVDKKGVQAALAFAPFMGVQENWIEISFAEAEKNFGSMDEYVTKGLNVSSEYQQKIKDKLLK</sequence>
<comment type="caution">
    <text evidence="3">The sequence shown here is derived from an EMBL/GenBank/DDBJ whole genome shotgun (WGS) entry which is preliminary data.</text>
</comment>
<dbReference type="Gene3D" id="3.90.190.10">
    <property type="entry name" value="Protein tyrosine phosphatase superfamily"/>
    <property type="match status" value="1"/>
</dbReference>
<evidence type="ECO:0000313" key="4">
    <source>
        <dbReference type="Proteomes" id="UP001209916"/>
    </source>
</evidence>
<comment type="similarity">
    <text evidence="1">Belongs to the protein-tyrosine phosphatase family.</text>
</comment>
<name>A0ABT3VQB5_9BURK</name>
<dbReference type="PANTHER" id="PTHR31126:SF1">
    <property type="entry name" value="TYROSINE SPECIFIC PROTEIN PHOSPHATASES DOMAIN-CONTAINING PROTEIN"/>
    <property type="match status" value="1"/>
</dbReference>
<gene>
    <name evidence="3" type="ORF">OSH09_13790</name>
</gene>
<accession>A0ABT3VQB5</accession>
<evidence type="ECO:0000256" key="1">
    <source>
        <dbReference type="ARBA" id="ARBA00009580"/>
    </source>
</evidence>
<dbReference type="InterPro" id="IPR016130">
    <property type="entry name" value="Tyr_Pase_AS"/>
</dbReference>
<dbReference type="PROSITE" id="PS00383">
    <property type="entry name" value="TYR_PHOSPHATASE_1"/>
    <property type="match status" value="1"/>
</dbReference>
<organism evidence="3 4">
    <name type="scientific">Alcaligenes parafaecalis</name>
    <dbReference type="NCBI Taxonomy" id="171260"/>
    <lineage>
        <taxon>Bacteria</taxon>
        <taxon>Pseudomonadati</taxon>
        <taxon>Pseudomonadota</taxon>
        <taxon>Betaproteobacteria</taxon>
        <taxon>Burkholderiales</taxon>
        <taxon>Alcaligenaceae</taxon>
        <taxon>Alcaligenes</taxon>
    </lineage>
</organism>
<feature type="signal peptide" evidence="2">
    <location>
        <begin position="1"/>
        <end position="31"/>
    </location>
</feature>
<dbReference type="PANTHER" id="PTHR31126">
    <property type="entry name" value="TYROSINE-PROTEIN PHOSPHATASE"/>
    <property type="match status" value="1"/>
</dbReference>
<dbReference type="EMBL" id="JAPKNA010000004">
    <property type="protein sequence ID" value="MCX5465256.1"/>
    <property type="molecule type" value="Genomic_DNA"/>
</dbReference>
<feature type="chain" id="PRO_5046078768" evidence="2">
    <location>
        <begin position="32"/>
        <end position="297"/>
    </location>
</feature>
<dbReference type="InterPro" id="IPR026893">
    <property type="entry name" value="Tyr/Ser_Pase_IphP-type"/>
</dbReference>
<protein>
    <submittedName>
        <fullName evidence="3">Tyrosine-protein phosphatase</fullName>
    </submittedName>
</protein>
<dbReference type="Proteomes" id="UP001209916">
    <property type="component" value="Unassembled WGS sequence"/>
</dbReference>
<reference evidence="3 4" key="1">
    <citation type="submission" date="2022-11" db="EMBL/GenBank/DDBJ databases">
        <title>Biodiversity and phylogenetic relationships of bacteria.</title>
        <authorList>
            <person name="Machado R.A.R."/>
            <person name="Bhat A."/>
            <person name="Loulou A."/>
            <person name="Kallel S."/>
        </authorList>
    </citation>
    <scope>NUCLEOTIDE SEQUENCE [LARGE SCALE GENOMIC DNA]</scope>
    <source>
        <strain evidence="3 4">DSM 13975</strain>
    </source>
</reference>
<evidence type="ECO:0000256" key="2">
    <source>
        <dbReference type="SAM" id="SignalP"/>
    </source>
</evidence>
<dbReference type="Pfam" id="PF13350">
    <property type="entry name" value="Y_phosphatase3"/>
    <property type="match status" value="1"/>
</dbReference>
<proteinExistence type="inferred from homology"/>
<dbReference type="InterPro" id="IPR029021">
    <property type="entry name" value="Prot-tyrosine_phosphatase-like"/>
</dbReference>
<dbReference type="RefSeq" id="WP_266121287.1">
    <property type="nucleotide sequence ID" value="NZ_JAPKNA010000004.1"/>
</dbReference>
<dbReference type="SUPFAM" id="SSF52799">
    <property type="entry name" value="(Phosphotyrosine protein) phosphatases II"/>
    <property type="match status" value="1"/>
</dbReference>
<keyword evidence="2" id="KW-0732">Signal</keyword>
<dbReference type="PROSITE" id="PS51257">
    <property type="entry name" value="PROKAR_LIPOPROTEIN"/>
    <property type="match status" value="1"/>
</dbReference>